<dbReference type="PROSITE" id="PS50011">
    <property type="entry name" value="PROTEIN_KINASE_DOM"/>
    <property type="match status" value="1"/>
</dbReference>
<dbReference type="CDD" id="cd14014">
    <property type="entry name" value="STKc_PknB_like"/>
    <property type="match status" value="1"/>
</dbReference>
<gene>
    <name evidence="7" type="ORF">POL68_40850</name>
</gene>
<sequence>MKIGRYEIVRKLAMGGMAEVFLAKVAGPLGFEKTLVLKRILPHLADEPTFVEMFLSEAKLVAHLTHPNIVQIFDFGEADNAYFLAMEYIDGPNLRTLIKRAIAMDQPLHPAICAKIVAAACEGLAYAHDFRDPSTQQPMGLIHRDISPDNIMLSRQGAVKVADFGIAKAAGYGPQTQEGILKGKLAYMAPEQLKAASMDRRSDVYALGIVLYELLTRCKPFEATTDASLMRAILFEEFVPAQERRPDLPEQMQKILARAVARERDERYPDCFALQTDLERFVLSTGEPLSSFSVSRLITQLGLEPQESEPTPKREDRTLHTNALRTILSPEDNDAHPTIPTTPTPVGLLRPEERTARLSKTGHEAMTTPGGGTPRPSTAATSGMTSAGRPKPPPAPLSRSDMDDTAQFEASLRSSVRRRQWLLPTLLILVLVGGGGHYLWSHDALPFLAPSSAEAAIPAGTDVPAEETAVATAEPALPLAPSPSDPQLFPSPQPLGAHEEQPSLAKRSRAPEAEPSTAPEPPAPSNAPAEAEKGLVDFRLAAETRVLLNGQEVGVTPFLPLEIPEGRHIVRFINASLDKDVTRVISVKAGKTYVLKYNLHKN</sequence>
<dbReference type="PANTHER" id="PTHR43289">
    <property type="entry name" value="MITOGEN-ACTIVATED PROTEIN KINASE KINASE KINASE 20-RELATED"/>
    <property type="match status" value="1"/>
</dbReference>
<dbReference type="Gene3D" id="3.30.200.20">
    <property type="entry name" value="Phosphorylase Kinase, domain 1"/>
    <property type="match status" value="1"/>
</dbReference>
<protein>
    <submittedName>
        <fullName evidence="7">Protein kinase</fullName>
    </submittedName>
</protein>
<name>A0ABT5DMH9_9BACT</name>
<organism evidence="7 8">
    <name type="scientific">Stigmatella ashevillensis</name>
    <dbReference type="NCBI Taxonomy" id="2995309"/>
    <lineage>
        <taxon>Bacteria</taxon>
        <taxon>Pseudomonadati</taxon>
        <taxon>Myxococcota</taxon>
        <taxon>Myxococcia</taxon>
        <taxon>Myxococcales</taxon>
        <taxon>Cystobacterineae</taxon>
        <taxon>Archangiaceae</taxon>
        <taxon>Stigmatella</taxon>
    </lineage>
</organism>
<evidence type="ECO:0000313" key="7">
    <source>
        <dbReference type="EMBL" id="MDC0714869.1"/>
    </source>
</evidence>
<reference evidence="7 8" key="1">
    <citation type="submission" date="2022-11" db="EMBL/GenBank/DDBJ databases">
        <title>Minimal conservation of predation-associated metabolite biosynthetic gene clusters underscores biosynthetic potential of Myxococcota including descriptions for ten novel species: Archangium lansinium sp. nov., Myxococcus landrumus sp. nov., Nannocystis bai.</title>
        <authorList>
            <person name="Ahearne A."/>
            <person name="Stevens C."/>
            <person name="Dowd S."/>
        </authorList>
    </citation>
    <scope>NUCLEOTIDE SEQUENCE [LARGE SCALE GENOMIC DNA]</scope>
    <source>
        <strain evidence="7 8">NCWAL01</strain>
    </source>
</reference>
<evidence type="ECO:0000256" key="3">
    <source>
        <dbReference type="ARBA" id="ARBA00022777"/>
    </source>
</evidence>
<dbReference type="InterPro" id="IPR011009">
    <property type="entry name" value="Kinase-like_dom_sf"/>
</dbReference>
<feature type="region of interest" description="Disordered" evidence="5">
    <location>
        <begin position="476"/>
        <end position="529"/>
    </location>
</feature>
<comment type="caution">
    <text evidence="7">The sequence shown here is derived from an EMBL/GenBank/DDBJ whole genome shotgun (WGS) entry which is preliminary data.</text>
</comment>
<accession>A0ABT5DMH9</accession>
<feature type="domain" description="Protein kinase" evidence="6">
    <location>
        <begin position="6"/>
        <end position="282"/>
    </location>
</feature>
<keyword evidence="1" id="KW-0808">Transferase</keyword>
<keyword evidence="2" id="KW-0547">Nucleotide-binding</keyword>
<dbReference type="RefSeq" id="WP_272145552.1">
    <property type="nucleotide sequence ID" value="NZ_JAQNDM010000002.1"/>
</dbReference>
<dbReference type="Gene3D" id="1.10.510.10">
    <property type="entry name" value="Transferase(Phosphotransferase) domain 1"/>
    <property type="match status" value="1"/>
</dbReference>
<dbReference type="EMBL" id="JAQNDM010000002">
    <property type="protein sequence ID" value="MDC0714869.1"/>
    <property type="molecule type" value="Genomic_DNA"/>
</dbReference>
<feature type="compositionally biased region" description="Pro residues" evidence="5">
    <location>
        <begin position="478"/>
        <end position="493"/>
    </location>
</feature>
<evidence type="ECO:0000256" key="5">
    <source>
        <dbReference type="SAM" id="MobiDB-lite"/>
    </source>
</evidence>
<dbReference type="GO" id="GO:0016301">
    <property type="term" value="F:kinase activity"/>
    <property type="evidence" value="ECO:0007669"/>
    <property type="project" value="UniProtKB-KW"/>
</dbReference>
<evidence type="ECO:0000256" key="2">
    <source>
        <dbReference type="ARBA" id="ARBA00022741"/>
    </source>
</evidence>
<dbReference type="SUPFAM" id="SSF56112">
    <property type="entry name" value="Protein kinase-like (PK-like)"/>
    <property type="match status" value="1"/>
</dbReference>
<dbReference type="Pfam" id="PF00069">
    <property type="entry name" value="Pkinase"/>
    <property type="match status" value="1"/>
</dbReference>
<feature type="region of interest" description="Disordered" evidence="5">
    <location>
        <begin position="327"/>
        <end position="401"/>
    </location>
</feature>
<keyword evidence="4" id="KW-0067">ATP-binding</keyword>
<keyword evidence="8" id="KW-1185">Reference proteome</keyword>
<dbReference type="PANTHER" id="PTHR43289:SF6">
    <property type="entry name" value="SERINE_THREONINE-PROTEIN KINASE NEKL-3"/>
    <property type="match status" value="1"/>
</dbReference>
<dbReference type="Proteomes" id="UP001221838">
    <property type="component" value="Unassembled WGS sequence"/>
</dbReference>
<dbReference type="InterPro" id="IPR008266">
    <property type="entry name" value="Tyr_kinase_AS"/>
</dbReference>
<keyword evidence="3 7" id="KW-0418">Kinase</keyword>
<dbReference type="Pfam" id="PF08308">
    <property type="entry name" value="PEGA"/>
    <property type="match status" value="1"/>
</dbReference>
<dbReference type="InterPro" id="IPR013229">
    <property type="entry name" value="PEGA"/>
</dbReference>
<dbReference type="InterPro" id="IPR000719">
    <property type="entry name" value="Prot_kinase_dom"/>
</dbReference>
<evidence type="ECO:0000313" key="8">
    <source>
        <dbReference type="Proteomes" id="UP001221838"/>
    </source>
</evidence>
<evidence type="ECO:0000259" key="6">
    <source>
        <dbReference type="PROSITE" id="PS50011"/>
    </source>
</evidence>
<evidence type="ECO:0000256" key="1">
    <source>
        <dbReference type="ARBA" id="ARBA00022679"/>
    </source>
</evidence>
<dbReference type="PROSITE" id="PS00109">
    <property type="entry name" value="PROTEIN_KINASE_TYR"/>
    <property type="match status" value="1"/>
</dbReference>
<evidence type="ECO:0000256" key="4">
    <source>
        <dbReference type="ARBA" id="ARBA00022840"/>
    </source>
</evidence>
<proteinExistence type="predicted"/>